<name>A0A2L2T8V6_9HYPO</name>
<dbReference type="InterPro" id="IPR045518">
    <property type="entry name" value="2EXR"/>
</dbReference>
<evidence type="ECO:0000313" key="2">
    <source>
        <dbReference type="EMBL" id="CEI67342.1"/>
    </source>
</evidence>
<keyword evidence="3" id="KW-1185">Reference proteome</keyword>
<evidence type="ECO:0000259" key="1">
    <source>
        <dbReference type="Pfam" id="PF20150"/>
    </source>
</evidence>
<sequence>MASQEQPPLRQGFPLHRLPPELRDHAWLFTLLDRRLFDVSKMLCIGDTEFFHFSFRHPPPVTLQICHESRAIALRHGFFVKEGEGSPGVWFRPHAS</sequence>
<feature type="domain" description="2EXR" evidence="1">
    <location>
        <begin position="17"/>
        <end position="94"/>
    </location>
</feature>
<dbReference type="Proteomes" id="UP000245910">
    <property type="component" value="Chromosome I"/>
</dbReference>
<dbReference type="OrthoDB" id="3561261at2759"/>
<dbReference type="AlphaFoldDB" id="A0A2L2T8V6"/>
<protein>
    <recommendedName>
        <fullName evidence="1">2EXR domain-containing protein</fullName>
    </recommendedName>
</protein>
<dbReference type="EMBL" id="LN649229">
    <property type="protein sequence ID" value="CEI67342.1"/>
    <property type="molecule type" value="Genomic_DNA"/>
</dbReference>
<organism evidence="2 3">
    <name type="scientific">Fusarium venenatum</name>
    <dbReference type="NCBI Taxonomy" id="56646"/>
    <lineage>
        <taxon>Eukaryota</taxon>
        <taxon>Fungi</taxon>
        <taxon>Dikarya</taxon>
        <taxon>Ascomycota</taxon>
        <taxon>Pezizomycotina</taxon>
        <taxon>Sordariomycetes</taxon>
        <taxon>Hypocreomycetidae</taxon>
        <taxon>Hypocreales</taxon>
        <taxon>Nectriaceae</taxon>
        <taxon>Fusarium</taxon>
    </lineage>
</organism>
<proteinExistence type="predicted"/>
<accession>A0A2L2T8V6</accession>
<reference evidence="3" key="1">
    <citation type="submission" date="2014-10" db="EMBL/GenBank/DDBJ databases">
        <authorList>
            <person name="King R."/>
        </authorList>
    </citation>
    <scope>NUCLEOTIDE SEQUENCE [LARGE SCALE GENOMIC DNA]</scope>
    <source>
        <strain evidence="3">A3/5</strain>
    </source>
</reference>
<evidence type="ECO:0000313" key="3">
    <source>
        <dbReference type="Proteomes" id="UP000245910"/>
    </source>
</evidence>
<dbReference type="Pfam" id="PF20150">
    <property type="entry name" value="2EXR"/>
    <property type="match status" value="1"/>
</dbReference>